<evidence type="ECO:0000256" key="2">
    <source>
        <dbReference type="ARBA" id="ARBA00006906"/>
    </source>
</evidence>
<keyword evidence="4" id="KW-0456">Lyase</keyword>
<reference evidence="6 7" key="1">
    <citation type="submission" date="2024-03" db="EMBL/GenBank/DDBJ databases">
        <title>Draft genome sequence of Pseudonocardia carboxydivorans JCM 14827.</title>
        <authorList>
            <person name="Duangmal K."/>
        </authorList>
    </citation>
    <scope>NUCLEOTIDE SEQUENCE [LARGE SCALE GENOMIC DNA]</scope>
    <source>
        <strain evidence="6 7">JCM 14827</strain>
    </source>
</reference>
<dbReference type="Pfam" id="PF01081">
    <property type="entry name" value="Aldolase"/>
    <property type="match status" value="1"/>
</dbReference>
<comment type="similarity">
    <text evidence="2">Belongs to the KHG/KDPG aldolase family.</text>
</comment>
<evidence type="ECO:0000313" key="6">
    <source>
        <dbReference type="EMBL" id="MEK6466611.1"/>
    </source>
</evidence>
<dbReference type="PANTHER" id="PTHR30246:SF1">
    <property type="entry name" value="2-DEHYDRO-3-DEOXY-6-PHOSPHOGALACTONATE ALDOLASE-RELATED"/>
    <property type="match status" value="1"/>
</dbReference>
<dbReference type="EMBL" id="JBBPIX010000015">
    <property type="protein sequence ID" value="MEK6466611.1"/>
    <property type="molecule type" value="Genomic_DNA"/>
</dbReference>
<protein>
    <submittedName>
        <fullName evidence="6">Bifunctional 4-hydroxy-2-oxoglutarate aldolase/2-dehydro-3-deoxy-phosphogluconate aldolase</fullName>
    </submittedName>
</protein>
<dbReference type="InterPro" id="IPR013785">
    <property type="entry name" value="Aldolase_TIM"/>
</dbReference>
<keyword evidence="7" id="KW-1185">Reference proteome</keyword>
<dbReference type="SUPFAM" id="SSF51569">
    <property type="entry name" value="Aldolase"/>
    <property type="match status" value="1"/>
</dbReference>
<dbReference type="Proteomes" id="UP001367513">
    <property type="component" value="Unassembled WGS sequence"/>
</dbReference>
<comment type="subunit">
    <text evidence="3">Homotrimer.</text>
</comment>
<dbReference type="CDD" id="cd00452">
    <property type="entry name" value="KDPG_aldolase"/>
    <property type="match status" value="1"/>
</dbReference>
<comment type="caution">
    <text evidence="6">The sequence shown here is derived from an EMBL/GenBank/DDBJ whole genome shotgun (WGS) entry which is preliminary data.</text>
</comment>
<organism evidence="6 7">
    <name type="scientific">Pseudonocardia alni subsp. carboxydivorans</name>
    <dbReference type="NCBI Taxonomy" id="415010"/>
    <lineage>
        <taxon>Bacteria</taxon>
        <taxon>Bacillati</taxon>
        <taxon>Actinomycetota</taxon>
        <taxon>Actinomycetes</taxon>
        <taxon>Pseudonocardiales</taxon>
        <taxon>Pseudonocardiaceae</taxon>
        <taxon>Pseudonocardia</taxon>
    </lineage>
</organism>
<accession>A0ABU9AJK9</accession>
<name>A0ABU9AJK9_PSEA5</name>
<evidence type="ECO:0000313" key="7">
    <source>
        <dbReference type="Proteomes" id="UP001367513"/>
    </source>
</evidence>
<dbReference type="Gene3D" id="3.20.20.70">
    <property type="entry name" value="Aldolase class I"/>
    <property type="match status" value="1"/>
</dbReference>
<sequence>MDRTGTILIVRLDDPEEALAVARAAVAGGVRVLEITYSVPGALDVVRTLSREFAGDGVAVGVGTVLDEAAAFAAVRAGARLLVSPHLSPGMIRAAQRYGAVSVSGAYTPTEVVATLEAGADLVKLFPTENAGPDYARALLAPLPQASLVPAGGVSTGNVKDWFAAGVHAVGVGSAVTKAARPDGDMSRVTAAAADFLAAVADARA</sequence>
<dbReference type="InterPro" id="IPR000887">
    <property type="entry name" value="Aldlse_KDPG_KHG"/>
</dbReference>
<dbReference type="RefSeq" id="WP_346864738.1">
    <property type="nucleotide sequence ID" value="NZ_JBBPIX010000015.1"/>
</dbReference>
<keyword evidence="5" id="KW-0119">Carbohydrate metabolism</keyword>
<dbReference type="PANTHER" id="PTHR30246">
    <property type="entry name" value="2-KETO-3-DEOXY-6-PHOSPHOGLUCONATE ALDOLASE"/>
    <property type="match status" value="1"/>
</dbReference>
<evidence type="ECO:0000256" key="3">
    <source>
        <dbReference type="ARBA" id="ARBA00011233"/>
    </source>
</evidence>
<proteinExistence type="inferred from homology"/>
<evidence type="ECO:0000256" key="1">
    <source>
        <dbReference type="ARBA" id="ARBA00004761"/>
    </source>
</evidence>
<gene>
    <name evidence="6" type="ORF">WG925_22960</name>
</gene>
<comment type="pathway">
    <text evidence="1">Carbohydrate acid metabolism.</text>
</comment>
<evidence type="ECO:0000256" key="4">
    <source>
        <dbReference type="ARBA" id="ARBA00023239"/>
    </source>
</evidence>
<evidence type="ECO:0000256" key="5">
    <source>
        <dbReference type="ARBA" id="ARBA00023277"/>
    </source>
</evidence>